<sequence>MIGWSMSSSAAEAEAPLPAPPQRTASNGGRLSLDDISTYFNLPIAEASSILGVCTSVLKRICRENGIVRWPYRKFLAGKTVENIKKDAAREKSKELAGLSKAKQSTDTQKMTAKISAGFPSNFGNQELNRTSDEAQQTFKLQQEISMTGNVFQPQNKILQHGITTTTPSHQLRNIPTYMDDFKYGFPVNGLSTALVKWWGTSCESAKKNPPRKSTTEQEEKQEYCESANETSSCLVNDDQTDHNTKDSATKTSPSASLLSLRKRALEYTRESLQNGISNCVAHKMCKRQKLVLVQVFRSSFPDQWKDNFL</sequence>
<dbReference type="Pfam" id="PF02042">
    <property type="entry name" value="RWP-RK"/>
    <property type="match status" value="1"/>
</dbReference>
<protein>
    <recommendedName>
        <fullName evidence="6">RWP-RK domain-containing protein</fullName>
    </recommendedName>
</protein>
<evidence type="ECO:0000259" key="6">
    <source>
        <dbReference type="PROSITE" id="PS51519"/>
    </source>
</evidence>
<evidence type="ECO:0000313" key="7">
    <source>
        <dbReference type="EMBL" id="KAJ6792037.1"/>
    </source>
</evidence>
<dbReference type="PANTHER" id="PTHR48460">
    <property type="entry name" value="RWP-RK DOMAIN-CONTAINING PROTEIN"/>
    <property type="match status" value="1"/>
</dbReference>
<evidence type="ECO:0000256" key="1">
    <source>
        <dbReference type="ARBA" id="ARBA00023015"/>
    </source>
</evidence>
<keyword evidence="3" id="KW-0804">Transcription</keyword>
<feature type="region of interest" description="Disordered" evidence="5">
    <location>
        <begin position="1"/>
        <end position="28"/>
    </location>
</feature>
<proteinExistence type="predicted"/>
<organism evidence="7 8">
    <name type="scientific">Iris pallida</name>
    <name type="common">Sweet iris</name>
    <dbReference type="NCBI Taxonomy" id="29817"/>
    <lineage>
        <taxon>Eukaryota</taxon>
        <taxon>Viridiplantae</taxon>
        <taxon>Streptophyta</taxon>
        <taxon>Embryophyta</taxon>
        <taxon>Tracheophyta</taxon>
        <taxon>Spermatophyta</taxon>
        <taxon>Magnoliopsida</taxon>
        <taxon>Liliopsida</taxon>
        <taxon>Asparagales</taxon>
        <taxon>Iridaceae</taxon>
        <taxon>Iridoideae</taxon>
        <taxon>Irideae</taxon>
        <taxon>Iris</taxon>
    </lineage>
</organism>
<dbReference type="PANTHER" id="PTHR48460:SF1">
    <property type="entry name" value="RWP-RK DOMAIN-CONTAINING PROTEIN"/>
    <property type="match status" value="1"/>
</dbReference>
<feature type="compositionally biased region" description="Basic and acidic residues" evidence="5">
    <location>
        <begin position="214"/>
        <end position="224"/>
    </location>
</feature>
<keyword evidence="8" id="KW-1185">Reference proteome</keyword>
<feature type="domain" description="RWP-RK" evidence="6">
    <location>
        <begin position="14"/>
        <end position="97"/>
    </location>
</feature>
<evidence type="ECO:0000256" key="4">
    <source>
        <dbReference type="ARBA" id="ARBA00023242"/>
    </source>
</evidence>
<reference evidence="7" key="2">
    <citation type="submission" date="2023-04" db="EMBL/GenBank/DDBJ databases">
        <authorList>
            <person name="Bruccoleri R.E."/>
            <person name="Oakeley E.J."/>
            <person name="Faust A.-M."/>
            <person name="Dessus-Babus S."/>
            <person name="Altorfer M."/>
            <person name="Burckhardt D."/>
            <person name="Oertli M."/>
            <person name="Naumann U."/>
            <person name="Petersen F."/>
            <person name="Wong J."/>
        </authorList>
    </citation>
    <scope>NUCLEOTIDE SEQUENCE</scope>
    <source>
        <strain evidence="7">GSM-AAB239-AS_SAM_17_03QT</strain>
        <tissue evidence="7">Leaf</tissue>
    </source>
</reference>
<keyword evidence="2" id="KW-0238">DNA-binding</keyword>
<feature type="compositionally biased region" description="Low complexity" evidence="5">
    <location>
        <begin position="1"/>
        <end position="16"/>
    </location>
</feature>
<dbReference type="AlphaFoldDB" id="A0AAX6DJS6"/>
<evidence type="ECO:0000313" key="8">
    <source>
        <dbReference type="Proteomes" id="UP001140949"/>
    </source>
</evidence>
<reference evidence="7" key="1">
    <citation type="journal article" date="2023" name="GigaByte">
        <title>Genome assembly of the bearded iris, Iris pallida Lam.</title>
        <authorList>
            <person name="Bruccoleri R.E."/>
            <person name="Oakeley E.J."/>
            <person name="Faust A.M.E."/>
            <person name="Altorfer M."/>
            <person name="Dessus-Babus S."/>
            <person name="Burckhardt D."/>
            <person name="Oertli M."/>
            <person name="Naumann U."/>
            <person name="Petersen F."/>
            <person name="Wong J."/>
        </authorList>
    </citation>
    <scope>NUCLEOTIDE SEQUENCE</scope>
    <source>
        <strain evidence="7">GSM-AAB239-AS_SAM_17_03QT</strain>
    </source>
</reference>
<keyword evidence="4" id="KW-0539">Nucleus</keyword>
<keyword evidence="1" id="KW-0805">Transcription regulation</keyword>
<evidence type="ECO:0000256" key="2">
    <source>
        <dbReference type="ARBA" id="ARBA00023125"/>
    </source>
</evidence>
<comment type="caution">
    <text evidence="7">The sequence shown here is derived from an EMBL/GenBank/DDBJ whole genome shotgun (WGS) entry which is preliminary data.</text>
</comment>
<dbReference type="EMBL" id="JANAVB010044216">
    <property type="protein sequence ID" value="KAJ6792037.1"/>
    <property type="molecule type" value="Genomic_DNA"/>
</dbReference>
<feature type="compositionally biased region" description="Basic and acidic residues" evidence="5">
    <location>
        <begin position="240"/>
        <end position="249"/>
    </location>
</feature>
<evidence type="ECO:0000256" key="5">
    <source>
        <dbReference type="SAM" id="MobiDB-lite"/>
    </source>
</evidence>
<accession>A0AAX6DJS6</accession>
<feature type="region of interest" description="Disordered" evidence="5">
    <location>
        <begin position="204"/>
        <end position="256"/>
    </location>
</feature>
<evidence type="ECO:0000256" key="3">
    <source>
        <dbReference type="ARBA" id="ARBA00023163"/>
    </source>
</evidence>
<dbReference type="InterPro" id="IPR003035">
    <property type="entry name" value="RWP-RK_dom"/>
</dbReference>
<gene>
    <name evidence="7" type="ORF">M6B38_242810</name>
</gene>
<name>A0AAX6DJS6_IRIPA</name>
<dbReference type="PROSITE" id="PS51519">
    <property type="entry name" value="RWP_RK"/>
    <property type="match status" value="1"/>
</dbReference>
<dbReference type="Proteomes" id="UP001140949">
    <property type="component" value="Unassembled WGS sequence"/>
</dbReference>
<dbReference type="GO" id="GO:0003677">
    <property type="term" value="F:DNA binding"/>
    <property type="evidence" value="ECO:0007669"/>
    <property type="project" value="UniProtKB-KW"/>
</dbReference>